<organism evidence="2 3">
    <name type="scientific">uncultured phage_MedDCM-OCT-S35-C6</name>
    <dbReference type="NCBI Taxonomy" id="2741075"/>
    <lineage>
        <taxon>Viruses</taxon>
        <taxon>Duplodnaviria</taxon>
        <taxon>Heunggongvirae</taxon>
        <taxon>Uroviricota</taxon>
        <taxon>Caudoviricetes</taxon>
        <taxon>Autographivirales</taxon>
        <taxon>Pelagivirus</taxon>
        <taxon>Pelagivirus S35C6</taxon>
    </lineage>
</organism>
<proteinExistence type="predicted"/>
<dbReference type="GeneID" id="55412486"/>
<dbReference type="KEGG" id="vg:55412486"/>
<evidence type="ECO:0000256" key="1">
    <source>
        <dbReference type="SAM" id="Phobius"/>
    </source>
</evidence>
<evidence type="ECO:0000313" key="2">
    <source>
        <dbReference type="EMBL" id="BAQ94170.1"/>
    </source>
</evidence>
<evidence type="ECO:0000313" key="3">
    <source>
        <dbReference type="Proteomes" id="UP000504827"/>
    </source>
</evidence>
<feature type="transmembrane region" description="Helical" evidence="1">
    <location>
        <begin position="87"/>
        <end position="107"/>
    </location>
</feature>
<keyword evidence="1" id="KW-0472">Membrane</keyword>
<keyword evidence="3" id="KW-1185">Reference proteome</keyword>
<dbReference type="EMBL" id="AP013542">
    <property type="protein sequence ID" value="BAQ94170.1"/>
    <property type="molecule type" value="Genomic_DNA"/>
</dbReference>
<name>A0A6S4PAI8_9CAUD</name>
<dbReference type="RefSeq" id="YP_010761256.1">
    <property type="nucleotide sequence ID" value="NC_047702.1"/>
</dbReference>
<evidence type="ECO:0008006" key="4">
    <source>
        <dbReference type="Google" id="ProtNLM"/>
    </source>
</evidence>
<sequence>MIFGLLGKTLISHTTKALSAHLVKRENRQVAEIEESKVVRKAQIDNSGIKDELILAWFLIIMSLPLLGETERFLKWAEVLSAMPSEIFYIFGAIVAASFGIKVSNIFKK</sequence>
<keyword evidence="1" id="KW-0812">Transmembrane</keyword>
<accession>A0A6S4PAI8</accession>
<keyword evidence="1" id="KW-1133">Transmembrane helix</keyword>
<dbReference type="Proteomes" id="UP000504827">
    <property type="component" value="Segment"/>
</dbReference>
<feature type="transmembrane region" description="Helical" evidence="1">
    <location>
        <begin position="49"/>
        <end position="67"/>
    </location>
</feature>
<reference evidence="2 3" key="1">
    <citation type="journal article" date="2013" name="PLoS Genet.">
        <title>Expanding the Marine Virosphere Using Metagenomics.</title>
        <authorList>
            <person name="Mizuno C.M."/>
            <person name="Rodriguez-Valera F."/>
            <person name="Kimes N.E."/>
            <person name="Ghai R."/>
        </authorList>
    </citation>
    <scope>NUCLEOTIDE SEQUENCE [LARGE SCALE GENOMIC DNA]</scope>
    <source>
        <strain evidence="2">UvMED-CGR-U-MedDCM-OCT-S35-C6</strain>
    </source>
</reference>
<protein>
    <recommendedName>
        <fullName evidence="4">Holin</fullName>
    </recommendedName>
</protein>